<proteinExistence type="predicted"/>
<feature type="region of interest" description="Disordered" evidence="1">
    <location>
        <begin position="153"/>
        <end position="185"/>
    </location>
</feature>
<dbReference type="RefSeq" id="WP_024767806.1">
    <property type="nucleotide sequence ID" value="NZ_CP049142.1"/>
</dbReference>
<dbReference type="SMART" id="SM00507">
    <property type="entry name" value="HNHc"/>
    <property type="match status" value="1"/>
</dbReference>
<dbReference type="GO" id="GO:0004519">
    <property type="term" value="F:endonuclease activity"/>
    <property type="evidence" value="ECO:0007669"/>
    <property type="project" value="UniProtKB-KW"/>
</dbReference>
<dbReference type="Gene3D" id="1.10.30.50">
    <property type="match status" value="1"/>
</dbReference>
<feature type="compositionally biased region" description="Basic and acidic residues" evidence="1">
    <location>
        <begin position="174"/>
        <end position="185"/>
    </location>
</feature>
<evidence type="ECO:0000256" key="1">
    <source>
        <dbReference type="SAM" id="MobiDB-lite"/>
    </source>
</evidence>
<dbReference type="Proteomes" id="UP000501063">
    <property type="component" value="Plasmid pPniHBP1_1"/>
</dbReference>
<dbReference type="InterPro" id="IPR029471">
    <property type="entry name" value="HNH_5"/>
</dbReference>
<accession>A0A6G6J8J3</accession>
<evidence type="ECO:0000313" key="3">
    <source>
        <dbReference type="EMBL" id="QIE91390.1"/>
    </source>
</evidence>
<name>A0A6G6J8J3_PSENT</name>
<reference evidence="3 4" key="1">
    <citation type="submission" date="2020-02" db="EMBL/GenBank/DDBJ databases">
        <title>Integrative conjugative elements (ICEs) and plasmids drive adaptation of Pseudomonas nitroreducens strain HBP1 to wastewater environment.</title>
        <authorList>
            <person name="Sentchilo V."/>
            <person name="Carraro N."/>
            <person name="Bertelli C."/>
            <person name="van der Meer J.R."/>
        </authorList>
    </citation>
    <scope>NUCLEOTIDE SEQUENCE [LARGE SCALE GENOMIC DNA]</scope>
    <source>
        <strain evidence="3 4">HBP1</strain>
        <plasmid evidence="4">ppnihbp1_1</plasmid>
    </source>
</reference>
<geneLocation type="plasmid" evidence="4">
    <name>ppnihbp1_1</name>
</geneLocation>
<dbReference type="KEGG" id="pnt:G5B91_34145"/>
<dbReference type="InterPro" id="IPR003615">
    <property type="entry name" value="HNH_nuc"/>
</dbReference>
<dbReference type="AlphaFoldDB" id="A0A6G6J8J3"/>
<keyword evidence="3" id="KW-0378">Hydrolase</keyword>
<organism evidence="3 4">
    <name type="scientific">Pseudomonas nitroreducens</name>
    <dbReference type="NCBI Taxonomy" id="46680"/>
    <lineage>
        <taxon>Bacteria</taxon>
        <taxon>Pseudomonadati</taxon>
        <taxon>Pseudomonadota</taxon>
        <taxon>Gammaproteobacteria</taxon>
        <taxon>Pseudomonadales</taxon>
        <taxon>Pseudomonadaceae</taxon>
        <taxon>Pseudomonas</taxon>
    </lineage>
</organism>
<dbReference type="EMBL" id="CP049142">
    <property type="protein sequence ID" value="QIE91390.1"/>
    <property type="molecule type" value="Genomic_DNA"/>
</dbReference>
<gene>
    <name evidence="3" type="ORF">G5B91_34145</name>
</gene>
<sequence>MAKHSPSIARNQIRRSLMAIIDPHPTADELARLWEHFGNRCAYCDVEVSKEARDGQADHIISAALGGKNGVHNHVLACGRCNGDEKRELDWLTFLEQKIPDQAVRDQRRQKIIAWIGDGADQSKLSEDQEQVDQIIQQALQAFDVAVSAMRELRDQRKADSASPESNAGYEQPGAERDAKYETGT</sequence>
<dbReference type="CDD" id="cd00085">
    <property type="entry name" value="HNHc"/>
    <property type="match status" value="1"/>
</dbReference>
<feature type="domain" description="HNH nuclease" evidence="2">
    <location>
        <begin position="29"/>
        <end position="83"/>
    </location>
</feature>
<dbReference type="Pfam" id="PF14279">
    <property type="entry name" value="HNH_5"/>
    <property type="match status" value="1"/>
</dbReference>
<evidence type="ECO:0000259" key="2">
    <source>
        <dbReference type="SMART" id="SM00507"/>
    </source>
</evidence>
<keyword evidence="3" id="KW-0614">Plasmid</keyword>
<keyword evidence="3" id="KW-0255">Endonuclease</keyword>
<evidence type="ECO:0000313" key="4">
    <source>
        <dbReference type="Proteomes" id="UP000501063"/>
    </source>
</evidence>
<keyword evidence="3" id="KW-0540">Nuclease</keyword>
<protein>
    <submittedName>
        <fullName evidence="3">HNH endonuclease</fullName>
    </submittedName>
</protein>